<dbReference type="InterPro" id="IPR002541">
    <property type="entry name" value="Cyt_c_assembly"/>
</dbReference>
<dbReference type="AlphaFoldDB" id="A0A1F6U1Y1"/>
<accession>A0A1F6U1Y1</accession>
<dbReference type="PRINTS" id="PR01410">
    <property type="entry name" value="CCBIOGENESIS"/>
</dbReference>
<keyword evidence="7 10" id="KW-1133">Transmembrane helix</keyword>
<evidence type="ECO:0000256" key="3">
    <source>
        <dbReference type="ARBA" id="ARBA00022475"/>
    </source>
</evidence>
<comment type="similarity">
    <text evidence="2">Belongs to the CcmF/CycK/Ccl1/NrfE/CcsA family.</text>
</comment>
<keyword evidence="8 10" id="KW-0472">Membrane</keyword>
<reference evidence="13 14" key="1">
    <citation type="journal article" date="2016" name="Nat. Commun.">
        <title>Thousands of microbial genomes shed light on interconnected biogeochemical processes in an aquifer system.</title>
        <authorList>
            <person name="Anantharaman K."/>
            <person name="Brown C.T."/>
            <person name="Hug L.A."/>
            <person name="Sharon I."/>
            <person name="Castelle C.J."/>
            <person name="Probst A.J."/>
            <person name="Thomas B.C."/>
            <person name="Singh A."/>
            <person name="Wilkins M.J."/>
            <person name="Karaoz U."/>
            <person name="Brodie E.L."/>
            <person name="Williams K.H."/>
            <person name="Hubbard S.S."/>
            <person name="Banfield J.F."/>
        </authorList>
    </citation>
    <scope>NUCLEOTIDE SEQUENCE [LARGE SCALE GENOMIC DNA]</scope>
</reference>
<feature type="transmembrane region" description="Helical" evidence="10">
    <location>
        <begin position="247"/>
        <end position="262"/>
    </location>
</feature>
<evidence type="ECO:0000256" key="7">
    <source>
        <dbReference type="ARBA" id="ARBA00022989"/>
    </source>
</evidence>
<dbReference type="InterPro" id="IPR003568">
    <property type="entry name" value="Cyt_c_biogenesis_CcmF"/>
</dbReference>
<organism evidence="13 14">
    <name type="scientific">Candidatus Muproteobacteria bacterium RIFCSPHIGHO2_02_FULL_65_16</name>
    <dbReference type="NCBI Taxonomy" id="1817766"/>
    <lineage>
        <taxon>Bacteria</taxon>
        <taxon>Pseudomonadati</taxon>
        <taxon>Pseudomonadota</taxon>
        <taxon>Candidatus Muproteobacteria</taxon>
    </lineage>
</organism>
<evidence type="ECO:0000313" key="13">
    <source>
        <dbReference type="EMBL" id="OGI51332.1"/>
    </source>
</evidence>
<feature type="transmembrane region" description="Helical" evidence="10">
    <location>
        <begin position="392"/>
        <end position="412"/>
    </location>
</feature>
<evidence type="ECO:0000256" key="9">
    <source>
        <dbReference type="ARBA" id="ARBA00037230"/>
    </source>
</evidence>
<feature type="transmembrane region" description="Helical" evidence="10">
    <location>
        <begin position="497"/>
        <end position="519"/>
    </location>
</feature>
<evidence type="ECO:0000256" key="5">
    <source>
        <dbReference type="ARBA" id="ARBA00022692"/>
    </source>
</evidence>
<evidence type="ECO:0008006" key="15">
    <source>
        <dbReference type="Google" id="ProtNLM"/>
    </source>
</evidence>
<feature type="transmembrane region" description="Helical" evidence="10">
    <location>
        <begin position="274"/>
        <end position="291"/>
    </location>
</feature>
<feature type="transmembrane region" description="Helical" evidence="10">
    <location>
        <begin position="618"/>
        <end position="637"/>
    </location>
</feature>
<dbReference type="PANTHER" id="PTHR43653">
    <property type="entry name" value="CYTOCHROME C ASSEMBLY PROTEIN-RELATED"/>
    <property type="match status" value="1"/>
</dbReference>
<dbReference type="PANTHER" id="PTHR43653:SF1">
    <property type="entry name" value="CYTOCHROME C-TYPE BIOGENESIS PROTEIN CCMF"/>
    <property type="match status" value="1"/>
</dbReference>
<evidence type="ECO:0000256" key="1">
    <source>
        <dbReference type="ARBA" id="ARBA00004429"/>
    </source>
</evidence>
<dbReference type="NCBIfam" id="NF007691">
    <property type="entry name" value="PRK10369.1"/>
    <property type="match status" value="1"/>
</dbReference>
<evidence type="ECO:0000256" key="8">
    <source>
        <dbReference type="ARBA" id="ARBA00023136"/>
    </source>
</evidence>
<dbReference type="PRINTS" id="PR01411">
    <property type="entry name" value="CCMFBIOGNSIS"/>
</dbReference>
<evidence type="ECO:0000256" key="10">
    <source>
        <dbReference type="SAM" id="Phobius"/>
    </source>
</evidence>
<keyword evidence="4" id="KW-0997">Cell inner membrane</keyword>
<feature type="transmembrane region" description="Helical" evidence="10">
    <location>
        <begin position="175"/>
        <end position="196"/>
    </location>
</feature>
<dbReference type="Pfam" id="PF16327">
    <property type="entry name" value="CcmF_C"/>
    <property type="match status" value="1"/>
</dbReference>
<keyword evidence="3" id="KW-1003">Cell membrane</keyword>
<feature type="transmembrane region" description="Helical" evidence="10">
    <location>
        <begin position="208"/>
        <end position="227"/>
    </location>
</feature>
<feature type="domain" description="Cytochrome c-type biogenesis protein CcmF C-terminal" evidence="12">
    <location>
        <begin position="313"/>
        <end position="640"/>
    </location>
</feature>
<evidence type="ECO:0000256" key="6">
    <source>
        <dbReference type="ARBA" id="ARBA00022748"/>
    </source>
</evidence>
<dbReference type="InterPro" id="IPR003567">
    <property type="entry name" value="Cyt_c_biogenesis"/>
</dbReference>
<keyword evidence="5 10" id="KW-0812">Transmembrane</keyword>
<dbReference type="InterPro" id="IPR032523">
    <property type="entry name" value="CcmF_C"/>
</dbReference>
<protein>
    <recommendedName>
        <fullName evidence="15">C-type cytochrome biogenesis protein CcmF</fullName>
    </recommendedName>
</protein>
<evidence type="ECO:0000259" key="11">
    <source>
        <dbReference type="Pfam" id="PF01578"/>
    </source>
</evidence>
<keyword evidence="6" id="KW-0201">Cytochrome c-type biogenesis</keyword>
<evidence type="ECO:0000256" key="2">
    <source>
        <dbReference type="ARBA" id="ARBA00009186"/>
    </source>
</evidence>
<evidence type="ECO:0000259" key="12">
    <source>
        <dbReference type="Pfam" id="PF16327"/>
    </source>
</evidence>
<proteinExistence type="inferred from homology"/>
<evidence type="ECO:0000313" key="14">
    <source>
        <dbReference type="Proteomes" id="UP000179362"/>
    </source>
</evidence>
<dbReference type="GO" id="GO:0017004">
    <property type="term" value="P:cytochrome complex assembly"/>
    <property type="evidence" value="ECO:0007669"/>
    <property type="project" value="UniProtKB-KW"/>
</dbReference>
<comment type="caution">
    <text evidence="13">The sequence shown here is derived from an EMBL/GenBank/DDBJ whole genome shotgun (WGS) entry which is preliminary data.</text>
</comment>
<comment type="subcellular location">
    <subcellularLocation>
        <location evidence="1">Cell inner membrane</location>
        <topology evidence="1">Multi-pass membrane protein</topology>
    </subcellularLocation>
</comment>
<feature type="transmembrane region" description="Helical" evidence="10">
    <location>
        <begin position="40"/>
        <end position="60"/>
    </location>
</feature>
<dbReference type="GO" id="GO:0015232">
    <property type="term" value="F:heme transmembrane transporter activity"/>
    <property type="evidence" value="ECO:0007669"/>
    <property type="project" value="InterPro"/>
</dbReference>
<feature type="domain" description="Cytochrome c assembly protein" evidence="11">
    <location>
        <begin position="87"/>
        <end position="293"/>
    </location>
</feature>
<gene>
    <name evidence="13" type="ORF">A3B81_00740</name>
</gene>
<feature type="transmembrane region" description="Helical" evidence="10">
    <location>
        <begin position="424"/>
        <end position="444"/>
    </location>
</feature>
<feature type="transmembrane region" description="Helical" evidence="10">
    <location>
        <begin position="351"/>
        <end position="372"/>
    </location>
</feature>
<dbReference type="EMBL" id="MFTA01000059">
    <property type="protein sequence ID" value="OGI51332.1"/>
    <property type="molecule type" value="Genomic_DNA"/>
</dbReference>
<feature type="transmembrane region" description="Helical" evidence="10">
    <location>
        <begin position="311"/>
        <end position="330"/>
    </location>
</feature>
<dbReference type="GO" id="GO:0020037">
    <property type="term" value="F:heme binding"/>
    <property type="evidence" value="ECO:0007669"/>
    <property type="project" value="InterPro"/>
</dbReference>
<feature type="transmembrane region" description="Helical" evidence="10">
    <location>
        <begin position="450"/>
        <end position="468"/>
    </location>
</feature>
<evidence type="ECO:0000256" key="4">
    <source>
        <dbReference type="ARBA" id="ARBA00022519"/>
    </source>
</evidence>
<name>A0A1F6U1Y1_9PROT</name>
<dbReference type="Proteomes" id="UP000179362">
    <property type="component" value="Unassembled WGS sequence"/>
</dbReference>
<feature type="transmembrane region" description="Helical" evidence="10">
    <location>
        <begin position="6"/>
        <end position="28"/>
    </location>
</feature>
<feature type="transmembrane region" description="Helical" evidence="10">
    <location>
        <begin position="94"/>
        <end position="110"/>
    </location>
</feature>
<comment type="function">
    <text evidence="9">Required for the biogenesis of c-type cytochromes. Possible subunit of a heme lyase.</text>
</comment>
<dbReference type="Pfam" id="PF01578">
    <property type="entry name" value="Cytochrom_C_asm"/>
    <property type="match status" value="1"/>
</dbReference>
<feature type="transmembrane region" description="Helical" evidence="10">
    <location>
        <begin position="122"/>
        <end position="142"/>
    </location>
</feature>
<sequence>MELGHFAATLAFAVTALQALAPLAARLVGDDRLPALSFRAAVAVFLLTSIGAAALIHAFVGGNFSVLYVAQNSNLSLPLFYKIAALWGGHEGSLYLWVWILTLYTLVVAWHGRKRYQEHLPLILAVQGWLMLGFFGLILFLSNPFERLFPMPPDGRDLNPLLQDPGMVFHPPLLYLGYVGFSVPFAFAMTALLTRWESELWIGLVRRWALIAWGFLTAGIMVGGWWAYYELGWGGYWGWDPVENASFMPWLLGTALIHSITVQDRRRMLHDWNIFLVISTFALSLLGTFLVRSGVLSSVHAFAVDPGRGAYILGFMGVVLVASFGVFMALGRYQRAQEAVTSLLSREALFVWNNVAFTLAGACVLLGTLYPLALEALSGAKITVGAPYFNTVMVPIFLAVILLMGVAPLVPWRKANTERLKRRLLPPAVLGLAAAGLMLLVFGWRHWTGPVAVGLAVFTLTALLTDYARAVGLRRTQHREALGRSLLKTVAGNRRHYGGMVVHLGIVVITLGIVGSGLFRAEMSVSMAPGDVLEIAGERLRFEGVAERRGPNYAAVQGRFTLLNGGVTVTPERRLYARQDMPMTESGIHSTPLRDVYVVLVEAADAERWAVHAYVNPLVQFIWAGGAIILLGLLLTLSQRRPRVRAGTAEERNLTSP</sequence>
<dbReference type="NCBIfam" id="TIGR00353">
    <property type="entry name" value="nrfE"/>
    <property type="match status" value="1"/>
</dbReference>
<dbReference type="GO" id="GO:0005886">
    <property type="term" value="C:plasma membrane"/>
    <property type="evidence" value="ECO:0007669"/>
    <property type="project" value="UniProtKB-SubCell"/>
</dbReference>